<proteinExistence type="predicted"/>
<protein>
    <submittedName>
        <fullName evidence="1">Uncharacterized protein</fullName>
    </submittedName>
</protein>
<dbReference type="Pfam" id="PF10706">
    <property type="entry name" value="Aminoglyc_resit"/>
    <property type="match status" value="1"/>
</dbReference>
<dbReference type="Gene3D" id="3.30.460.40">
    <property type="match status" value="1"/>
</dbReference>
<dbReference type="InterPro" id="IPR019646">
    <property type="entry name" value="Aminoglyc_AdlTrfase"/>
</dbReference>
<dbReference type="RefSeq" id="WP_089789194.1">
    <property type="nucleotide sequence ID" value="NZ_FOKW01000009.1"/>
</dbReference>
<dbReference type="InterPro" id="IPR043519">
    <property type="entry name" value="NT_sf"/>
</dbReference>
<dbReference type="SUPFAM" id="SSF81301">
    <property type="entry name" value="Nucleotidyltransferase"/>
    <property type="match status" value="1"/>
</dbReference>
<keyword evidence="2" id="KW-1185">Reference proteome</keyword>
<dbReference type="AlphaFoldDB" id="A0A1I1JPZ4"/>
<name>A0A1I1JPZ4_NATHA</name>
<sequence length="158" mass="17451">MALESRYLAVVRTLTERLPEDLEWALTGSTAFALQGVPVEPNDLDVQTTEDGAYGIADRFPESVVDPVSFEEADRIRSHFGALERRGVRVEIMGAVQKRDADGTWEPPVDVAAHRTFAVADGTRVPVLSLEYEADAYERLGRSERAKLLREYAGTDAA</sequence>
<dbReference type="OrthoDB" id="201872at2157"/>
<dbReference type="Proteomes" id="UP000199161">
    <property type="component" value="Unassembled WGS sequence"/>
</dbReference>
<dbReference type="EMBL" id="FOKW01000009">
    <property type="protein sequence ID" value="SFC50634.1"/>
    <property type="molecule type" value="Genomic_DNA"/>
</dbReference>
<accession>A0A1I1JPZ4</accession>
<reference evidence="2" key="1">
    <citation type="submission" date="2016-10" db="EMBL/GenBank/DDBJ databases">
        <authorList>
            <person name="Varghese N."/>
            <person name="Submissions S."/>
        </authorList>
    </citation>
    <scope>NUCLEOTIDE SEQUENCE [LARGE SCALE GENOMIC DNA]</scope>
    <source>
        <strain evidence="2">DSM 13078</strain>
    </source>
</reference>
<gene>
    <name evidence="1" type="ORF">SAMN05444422_109133</name>
</gene>
<organism evidence="1 2">
    <name type="scientific">Natronobacterium haloterrestre</name>
    <name type="common">Halobiforma haloterrestris</name>
    <dbReference type="NCBI Taxonomy" id="148448"/>
    <lineage>
        <taxon>Archaea</taxon>
        <taxon>Methanobacteriati</taxon>
        <taxon>Methanobacteriota</taxon>
        <taxon>Stenosarchaea group</taxon>
        <taxon>Halobacteria</taxon>
        <taxon>Halobacteriales</taxon>
        <taxon>Natrialbaceae</taxon>
        <taxon>Natronobacterium</taxon>
    </lineage>
</organism>
<evidence type="ECO:0000313" key="1">
    <source>
        <dbReference type="EMBL" id="SFC50634.1"/>
    </source>
</evidence>
<evidence type="ECO:0000313" key="2">
    <source>
        <dbReference type="Proteomes" id="UP000199161"/>
    </source>
</evidence>